<evidence type="ECO:0008006" key="5">
    <source>
        <dbReference type="Google" id="ProtNLM"/>
    </source>
</evidence>
<feature type="region of interest" description="Disordered" evidence="1">
    <location>
        <begin position="85"/>
        <end position="114"/>
    </location>
</feature>
<reference evidence="3 4" key="1">
    <citation type="submission" date="2020-08" db="EMBL/GenBank/DDBJ databases">
        <title>Genomic Encyclopedia of Type Strains, Phase IV (KMG-IV): sequencing the most valuable type-strain genomes for metagenomic binning, comparative biology and taxonomic classification.</title>
        <authorList>
            <person name="Goeker M."/>
        </authorList>
    </citation>
    <scope>NUCLEOTIDE SEQUENCE [LARGE SCALE GENOMIC DNA]</scope>
    <source>
        <strain evidence="3 4">DSM 27057</strain>
    </source>
</reference>
<feature type="chain" id="PRO_5030960648" description="Lipoprotein" evidence="2">
    <location>
        <begin position="30"/>
        <end position="262"/>
    </location>
</feature>
<accession>A0A7W6CLQ0</accession>
<evidence type="ECO:0000313" key="4">
    <source>
        <dbReference type="Proteomes" id="UP000548867"/>
    </source>
</evidence>
<evidence type="ECO:0000256" key="1">
    <source>
        <dbReference type="SAM" id="MobiDB-lite"/>
    </source>
</evidence>
<keyword evidence="2" id="KW-0732">Signal</keyword>
<proteinExistence type="predicted"/>
<gene>
    <name evidence="3" type="ORF">GGR38_002218</name>
</gene>
<dbReference type="AlphaFoldDB" id="A0A7W6CLQ0"/>
<evidence type="ECO:0000313" key="3">
    <source>
        <dbReference type="EMBL" id="MBB3955266.1"/>
    </source>
</evidence>
<dbReference type="EMBL" id="JACIDX010000007">
    <property type="protein sequence ID" value="MBB3955266.1"/>
    <property type="molecule type" value="Genomic_DNA"/>
</dbReference>
<comment type="caution">
    <text evidence="3">The sequence shown here is derived from an EMBL/GenBank/DDBJ whole genome shotgun (WGS) entry which is preliminary data.</text>
</comment>
<name>A0A7W6CLQ0_9SPHN</name>
<keyword evidence="4" id="KW-1185">Reference proteome</keyword>
<sequence length="262" mass="28040">MSARWRSHRRAGLCACAAAVGLWAMPAMAQVGAATLDDIVDAPPQFKEALSGGRIKPQASELTRQNIQGAPPSKDPRDLNGMYNFLRAPGGPGGAPRAPGGPPPGGPPAGGLASPRVSNVGAGACVINTFAGLTSYSTTILINARQVLFLMEENHLLRWATFADRHDSAAKPSFTGDSIARWDGDTLVIDTTQVATRGKPGTDHYVERMTKQADGNVAIERFRETDGQLTPVEKVTLRWRPDLHYVEDICEDFGEAFGIGYQ</sequence>
<evidence type="ECO:0000256" key="2">
    <source>
        <dbReference type="SAM" id="SignalP"/>
    </source>
</evidence>
<protein>
    <recommendedName>
        <fullName evidence="5">Lipoprotein</fullName>
    </recommendedName>
</protein>
<feature type="signal peptide" evidence="2">
    <location>
        <begin position="1"/>
        <end position="29"/>
    </location>
</feature>
<dbReference type="RefSeq" id="WP_183625401.1">
    <property type="nucleotide sequence ID" value="NZ_JACIDX010000007.1"/>
</dbReference>
<organism evidence="3 4">
    <name type="scientific">Novosphingobium sediminicola</name>
    <dbReference type="NCBI Taxonomy" id="563162"/>
    <lineage>
        <taxon>Bacteria</taxon>
        <taxon>Pseudomonadati</taxon>
        <taxon>Pseudomonadota</taxon>
        <taxon>Alphaproteobacteria</taxon>
        <taxon>Sphingomonadales</taxon>
        <taxon>Sphingomonadaceae</taxon>
        <taxon>Novosphingobium</taxon>
    </lineage>
</organism>
<dbReference type="Proteomes" id="UP000548867">
    <property type="component" value="Unassembled WGS sequence"/>
</dbReference>